<dbReference type="EMBL" id="JAHRIQ010094218">
    <property type="protein sequence ID" value="MEQ2251966.1"/>
    <property type="molecule type" value="Genomic_DNA"/>
</dbReference>
<sequence>MAYDGGQAESLHWPLKYSRTTGSKGQFLVGKMGLIVFQGNTAQREVQILFYKNTKYDLDILDGMTRNTSKGGIRRWPVVVFCNILDLSGLYVHIRGQLTTCLTVRSFSHL</sequence>
<organism evidence="1 2">
    <name type="scientific">Ilyodon furcidens</name>
    <name type="common">goldbreast splitfin</name>
    <dbReference type="NCBI Taxonomy" id="33524"/>
    <lineage>
        <taxon>Eukaryota</taxon>
        <taxon>Metazoa</taxon>
        <taxon>Chordata</taxon>
        <taxon>Craniata</taxon>
        <taxon>Vertebrata</taxon>
        <taxon>Euteleostomi</taxon>
        <taxon>Actinopterygii</taxon>
        <taxon>Neopterygii</taxon>
        <taxon>Teleostei</taxon>
        <taxon>Neoteleostei</taxon>
        <taxon>Acanthomorphata</taxon>
        <taxon>Ovalentaria</taxon>
        <taxon>Atherinomorphae</taxon>
        <taxon>Cyprinodontiformes</taxon>
        <taxon>Goodeidae</taxon>
        <taxon>Ilyodon</taxon>
    </lineage>
</organism>
<gene>
    <name evidence="1" type="ORF">ILYODFUR_016710</name>
</gene>
<dbReference type="Proteomes" id="UP001482620">
    <property type="component" value="Unassembled WGS sequence"/>
</dbReference>
<reference evidence="1 2" key="1">
    <citation type="submission" date="2021-06" db="EMBL/GenBank/DDBJ databases">
        <authorList>
            <person name="Palmer J.M."/>
        </authorList>
    </citation>
    <scope>NUCLEOTIDE SEQUENCE [LARGE SCALE GENOMIC DNA]</scope>
    <source>
        <strain evidence="2">if_2019</strain>
        <tissue evidence="1">Muscle</tissue>
    </source>
</reference>
<accession>A0ABV0V4C6</accession>
<keyword evidence="2" id="KW-1185">Reference proteome</keyword>
<comment type="caution">
    <text evidence="1">The sequence shown here is derived from an EMBL/GenBank/DDBJ whole genome shotgun (WGS) entry which is preliminary data.</text>
</comment>
<protein>
    <submittedName>
        <fullName evidence="1">Uncharacterized protein</fullName>
    </submittedName>
</protein>
<proteinExistence type="predicted"/>
<evidence type="ECO:0000313" key="2">
    <source>
        <dbReference type="Proteomes" id="UP001482620"/>
    </source>
</evidence>
<name>A0ABV0V4C6_9TELE</name>
<evidence type="ECO:0000313" key="1">
    <source>
        <dbReference type="EMBL" id="MEQ2251966.1"/>
    </source>
</evidence>